<dbReference type="OrthoDB" id="9781230at2"/>
<dbReference type="SUPFAM" id="SSF82549">
    <property type="entry name" value="DAK1/DegV-like"/>
    <property type="match status" value="1"/>
</dbReference>
<keyword evidence="1" id="KW-0446">Lipid-binding</keyword>
<comment type="caution">
    <text evidence="2">The sequence shown here is derived from an EMBL/GenBank/DDBJ whole genome shotgun (WGS) entry which is preliminary data.</text>
</comment>
<dbReference type="EMBL" id="QJKH01000002">
    <property type="protein sequence ID" value="PXX80977.1"/>
    <property type="molecule type" value="Genomic_DNA"/>
</dbReference>
<dbReference type="Proteomes" id="UP000247612">
    <property type="component" value="Unassembled WGS sequence"/>
</dbReference>
<dbReference type="PANTHER" id="PTHR33434:SF2">
    <property type="entry name" value="FATTY ACID-BINDING PROTEIN TM_1468"/>
    <property type="match status" value="1"/>
</dbReference>
<name>A0A2V2EZY1_9FIRM</name>
<dbReference type="InterPro" id="IPR050270">
    <property type="entry name" value="DegV_domain_contain"/>
</dbReference>
<dbReference type="RefSeq" id="WP_022938753.1">
    <property type="nucleotide sequence ID" value="NZ_CABKRQ010000006.1"/>
</dbReference>
<evidence type="ECO:0000313" key="3">
    <source>
        <dbReference type="Proteomes" id="UP000247612"/>
    </source>
</evidence>
<evidence type="ECO:0000256" key="1">
    <source>
        <dbReference type="ARBA" id="ARBA00023121"/>
    </source>
</evidence>
<dbReference type="AlphaFoldDB" id="A0A2V2EZY1"/>
<dbReference type="InterPro" id="IPR043168">
    <property type="entry name" value="DegV_C"/>
</dbReference>
<evidence type="ECO:0000313" key="2">
    <source>
        <dbReference type="EMBL" id="PXX80977.1"/>
    </source>
</evidence>
<dbReference type="NCBIfam" id="TIGR00762">
    <property type="entry name" value="DegV"/>
    <property type="match status" value="1"/>
</dbReference>
<sequence>MKVAFVTDSGCEHNQQEMKALGIYSLPLQISNGSETILELEDASIEEVYKRVQAGELMKTSLPPLGLIEELFADLKKNEYDTVFAVPICNGLSGTINAMRLAAEENGLTFICMDTYVTAEVQFYCITLAKKLYEEGKNLDEIQTILQAVIDSASTLLIPVDLNHLKRGGRLTPLAATLAGLLKIKPILKIDKSTEGRIDVSEKVRTLSKAMDKAIDLMIANGLNSDYELVVAYVLETADCEDMIQRIQNRVPGLKPRLIELISVVGCHTGIGCIAIQYFKPYKEQ</sequence>
<dbReference type="Gene3D" id="3.30.1180.10">
    <property type="match status" value="1"/>
</dbReference>
<dbReference type="Pfam" id="PF02645">
    <property type="entry name" value="DegV"/>
    <property type="match status" value="1"/>
</dbReference>
<accession>A0A2V2EZY1</accession>
<dbReference type="PANTHER" id="PTHR33434">
    <property type="entry name" value="DEGV DOMAIN-CONTAINING PROTEIN DR_1986-RELATED"/>
    <property type="match status" value="1"/>
</dbReference>
<protein>
    <submittedName>
        <fullName evidence="2">DegV family protein with EDD domain</fullName>
    </submittedName>
</protein>
<keyword evidence="3" id="KW-1185">Reference proteome</keyword>
<dbReference type="GO" id="GO:0008289">
    <property type="term" value="F:lipid binding"/>
    <property type="evidence" value="ECO:0007669"/>
    <property type="project" value="UniProtKB-KW"/>
</dbReference>
<dbReference type="PROSITE" id="PS51482">
    <property type="entry name" value="DEGV"/>
    <property type="match status" value="1"/>
</dbReference>
<dbReference type="InterPro" id="IPR003797">
    <property type="entry name" value="DegV"/>
</dbReference>
<proteinExistence type="predicted"/>
<reference evidence="2 3" key="1">
    <citation type="submission" date="2018-05" db="EMBL/GenBank/DDBJ databases">
        <title>Genomic Encyclopedia of Type Strains, Phase IV (KMG-IV): sequencing the most valuable type-strain genomes for metagenomic binning, comparative biology and taxonomic classification.</title>
        <authorList>
            <person name="Goeker M."/>
        </authorList>
    </citation>
    <scope>NUCLEOTIDE SEQUENCE [LARGE SCALE GENOMIC DNA]</scope>
    <source>
        <strain evidence="2 3">JC118</strain>
    </source>
</reference>
<dbReference type="Gene3D" id="3.40.50.10170">
    <property type="match status" value="1"/>
</dbReference>
<organism evidence="2 3">
    <name type="scientific">Dielma fastidiosa</name>
    <dbReference type="NCBI Taxonomy" id="1034346"/>
    <lineage>
        <taxon>Bacteria</taxon>
        <taxon>Bacillati</taxon>
        <taxon>Bacillota</taxon>
        <taxon>Erysipelotrichia</taxon>
        <taxon>Erysipelotrichales</taxon>
        <taxon>Erysipelotrichaceae</taxon>
        <taxon>Dielma</taxon>
    </lineage>
</organism>
<dbReference type="STRING" id="1034346.GCA_000313565_02468"/>
<gene>
    <name evidence="2" type="ORF">DES51_10295</name>
</gene>